<proteinExistence type="predicted"/>
<keyword evidence="2" id="KW-0614">Plasmid</keyword>
<accession>A0A3G8YUL9</accession>
<keyword evidence="1" id="KW-0472">Membrane</keyword>
<protein>
    <submittedName>
        <fullName evidence="2">Uncharacterized protein</fullName>
    </submittedName>
</protein>
<reference evidence="2 3" key="1">
    <citation type="submission" date="2018-11" db="EMBL/GenBank/DDBJ databases">
        <title>Deinococcus shelandsis sp. nov., isolated from South Shetland Islands soil of Antarctica.</title>
        <authorList>
            <person name="Tian J."/>
        </authorList>
    </citation>
    <scope>NUCLEOTIDE SEQUENCE [LARGE SCALE GENOMIC DNA]</scope>
    <source>
        <strain evidence="2 3">S14-83T</strain>
        <plasmid evidence="2 3">unnamed4</plasmid>
    </source>
</reference>
<name>A0A3G8YUL9_9DEIO</name>
<evidence type="ECO:0000256" key="1">
    <source>
        <dbReference type="SAM" id="Phobius"/>
    </source>
</evidence>
<keyword evidence="1" id="KW-0812">Transmembrane</keyword>
<evidence type="ECO:0000313" key="3">
    <source>
        <dbReference type="Proteomes" id="UP000276417"/>
    </source>
</evidence>
<dbReference type="AlphaFoldDB" id="A0A3G8YUL9"/>
<dbReference type="KEGG" id="dph:EHF33_20545"/>
<geneLocation type="plasmid" evidence="2 3">
    <name>unnamed4</name>
</geneLocation>
<organism evidence="2 3">
    <name type="scientific">Deinococcus psychrotolerans</name>
    <dbReference type="NCBI Taxonomy" id="2489213"/>
    <lineage>
        <taxon>Bacteria</taxon>
        <taxon>Thermotogati</taxon>
        <taxon>Deinococcota</taxon>
        <taxon>Deinococci</taxon>
        <taxon>Deinococcales</taxon>
        <taxon>Deinococcaceae</taxon>
        <taxon>Deinococcus</taxon>
    </lineage>
</organism>
<dbReference type="EMBL" id="CP034188">
    <property type="protein sequence ID" value="AZI45301.1"/>
    <property type="molecule type" value="Genomic_DNA"/>
</dbReference>
<gene>
    <name evidence="2" type="ORF">EHF33_20545</name>
</gene>
<keyword evidence="1" id="KW-1133">Transmembrane helix</keyword>
<sequence length="245" mass="25577">MGFFLIVVGVALLGWAWRGRGRGEKSSMLLGWGFVAAVLGLGLLFGNGSTSSPVRLDNTKTAEELTAEDDAAVEAAKALPDPPPARSGLVAGAPLDTSDVKGYASHDEPGQTHFTVVGGLPNGWVLSATNNGVEGYFGTERLLSLDGDGARVACHWYSNQGAGQLSRTSFETLFGPADNLWSSFEPALNDPSGDAGLFLDTLDAICMVKPADAAVSTVDAPGGVYRPDEVPLTVVIEGNRVEVRQ</sequence>
<dbReference type="Proteomes" id="UP000276417">
    <property type="component" value="Plasmid unnamed4"/>
</dbReference>
<evidence type="ECO:0000313" key="2">
    <source>
        <dbReference type="EMBL" id="AZI45301.1"/>
    </source>
</evidence>
<feature type="transmembrane region" description="Helical" evidence="1">
    <location>
        <begin position="28"/>
        <end position="46"/>
    </location>
</feature>
<keyword evidence="3" id="KW-1185">Reference proteome</keyword>
<dbReference type="RefSeq" id="WP_124875773.1">
    <property type="nucleotide sequence ID" value="NZ_CP034188.1"/>
</dbReference>